<dbReference type="Gene3D" id="3.40.50.1000">
    <property type="entry name" value="HAD superfamily/HAD-like"/>
    <property type="match status" value="1"/>
</dbReference>
<dbReference type="Proteomes" id="UP001174136">
    <property type="component" value="Unassembled WGS sequence"/>
</dbReference>
<dbReference type="GO" id="GO:0045332">
    <property type="term" value="P:phospholipid translocation"/>
    <property type="evidence" value="ECO:0007669"/>
    <property type="project" value="TreeGrafter"/>
</dbReference>
<sequence>MKGVRRRFWLSVVIKDHLTCTSMLDCTLEAVRRYPRGANGMVTDPTIALVIDGRTLGMVLESDLQAHFVELAQRCRSVLCCRVTPLQKSAVVKVIRDRLKVMTLALGEDARRLTLK</sequence>
<protein>
    <submittedName>
        <fullName evidence="1">Phospholipid-transporting ATPase VB</fullName>
    </submittedName>
</protein>
<reference evidence="1" key="1">
    <citation type="journal article" date="2023" name="Front. Mar. Sci.">
        <title>A new Merluccius polli reference genome to investigate the effects of global change in West African waters.</title>
        <authorList>
            <person name="Mateo J.L."/>
            <person name="Blanco-Fernandez C."/>
            <person name="Garcia-Vazquez E."/>
            <person name="Machado-Schiaffino G."/>
        </authorList>
    </citation>
    <scope>NUCLEOTIDE SEQUENCE</scope>
    <source>
        <strain evidence="1">C29</strain>
        <tissue evidence="1">Fin</tissue>
    </source>
</reference>
<dbReference type="PANTHER" id="PTHR24092:SF79">
    <property type="entry name" value="PHOSPHOLIPID-TRANSPORTING ATPASE VB"/>
    <property type="match status" value="1"/>
</dbReference>
<evidence type="ECO:0000313" key="2">
    <source>
        <dbReference type="Proteomes" id="UP001174136"/>
    </source>
</evidence>
<dbReference type="EMBL" id="JAOPHQ010004495">
    <property type="protein sequence ID" value="KAK0139271.1"/>
    <property type="molecule type" value="Genomic_DNA"/>
</dbReference>
<dbReference type="GO" id="GO:0140326">
    <property type="term" value="F:ATPase-coupled intramembrane lipid transporter activity"/>
    <property type="evidence" value="ECO:0007669"/>
    <property type="project" value="TreeGrafter"/>
</dbReference>
<dbReference type="AlphaFoldDB" id="A0AA47MFU0"/>
<accession>A0AA47MFU0</accession>
<organism evidence="1 2">
    <name type="scientific">Merluccius polli</name>
    <name type="common">Benguela hake</name>
    <name type="synonym">Merluccius cadenati</name>
    <dbReference type="NCBI Taxonomy" id="89951"/>
    <lineage>
        <taxon>Eukaryota</taxon>
        <taxon>Metazoa</taxon>
        <taxon>Chordata</taxon>
        <taxon>Craniata</taxon>
        <taxon>Vertebrata</taxon>
        <taxon>Euteleostomi</taxon>
        <taxon>Actinopterygii</taxon>
        <taxon>Neopterygii</taxon>
        <taxon>Teleostei</taxon>
        <taxon>Neoteleostei</taxon>
        <taxon>Acanthomorphata</taxon>
        <taxon>Zeiogadaria</taxon>
        <taxon>Gadariae</taxon>
        <taxon>Gadiformes</taxon>
        <taxon>Gadoidei</taxon>
        <taxon>Merlucciidae</taxon>
        <taxon>Merluccius</taxon>
    </lineage>
</organism>
<keyword evidence="2" id="KW-1185">Reference proteome</keyword>
<gene>
    <name evidence="1" type="primary">ATP10B_2</name>
    <name evidence="1" type="ORF">N1851_024097</name>
</gene>
<dbReference type="GO" id="GO:0005886">
    <property type="term" value="C:plasma membrane"/>
    <property type="evidence" value="ECO:0007669"/>
    <property type="project" value="TreeGrafter"/>
</dbReference>
<dbReference type="InterPro" id="IPR023214">
    <property type="entry name" value="HAD_sf"/>
</dbReference>
<proteinExistence type="predicted"/>
<evidence type="ECO:0000313" key="1">
    <source>
        <dbReference type="EMBL" id="KAK0139271.1"/>
    </source>
</evidence>
<comment type="caution">
    <text evidence="1">The sequence shown here is derived from an EMBL/GenBank/DDBJ whole genome shotgun (WGS) entry which is preliminary data.</text>
</comment>
<name>A0AA47MFU0_MERPO</name>
<dbReference type="PANTHER" id="PTHR24092">
    <property type="entry name" value="PROBABLE PHOSPHOLIPID-TRANSPORTING ATPASE"/>
    <property type="match status" value="1"/>
</dbReference>